<keyword evidence="1" id="KW-0175">Coiled coil</keyword>
<evidence type="ECO:0000313" key="2">
    <source>
        <dbReference type="EMBL" id="CAE6448855.1"/>
    </source>
</evidence>
<evidence type="ECO:0000256" key="1">
    <source>
        <dbReference type="SAM" id="Coils"/>
    </source>
</evidence>
<feature type="coiled-coil region" evidence="1">
    <location>
        <begin position="100"/>
        <end position="134"/>
    </location>
</feature>
<organism evidence="2 3">
    <name type="scientific">Rhizoctonia solani</name>
    <dbReference type="NCBI Taxonomy" id="456999"/>
    <lineage>
        <taxon>Eukaryota</taxon>
        <taxon>Fungi</taxon>
        <taxon>Dikarya</taxon>
        <taxon>Basidiomycota</taxon>
        <taxon>Agaricomycotina</taxon>
        <taxon>Agaricomycetes</taxon>
        <taxon>Cantharellales</taxon>
        <taxon>Ceratobasidiaceae</taxon>
        <taxon>Rhizoctonia</taxon>
    </lineage>
</organism>
<evidence type="ECO:0000313" key="3">
    <source>
        <dbReference type="Proteomes" id="UP000663846"/>
    </source>
</evidence>
<dbReference type="InterPro" id="IPR029071">
    <property type="entry name" value="Ubiquitin-like_domsf"/>
</dbReference>
<name>A0A8H3B6E3_9AGAM</name>
<evidence type="ECO:0008006" key="4">
    <source>
        <dbReference type="Google" id="ProtNLM"/>
    </source>
</evidence>
<comment type="caution">
    <text evidence="2">The sequence shown here is derived from an EMBL/GenBank/DDBJ whole genome shotgun (WGS) entry which is preliminary data.</text>
</comment>
<dbReference type="EMBL" id="CAJMWS010000513">
    <property type="protein sequence ID" value="CAE6448855.1"/>
    <property type="molecule type" value="Genomic_DNA"/>
</dbReference>
<dbReference type="SUPFAM" id="SSF54236">
    <property type="entry name" value="Ubiquitin-like"/>
    <property type="match status" value="1"/>
</dbReference>
<protein>
    <recommendedName>
        <fullName evidence="4">UBX domain-containing protein</fullName>
    </recommendedName>
</protein>
<dbReference type="AlphaFoldDB" id="A0A8H3B6E3"/>
<dbReference type="Proteomes" id="UP000663846">
    <property type="component" value="Unassembled WGS sequence"/>
</dbReference>
<dbReference type="Gene3D" id="3.10.20.90">
    <property type="entry name" value="Phosphatidylinositol 3-kinase Catalytic Subunit, Chain A, domain 1"/>
    <property type="match status" value="1"/>
</dbReference>
<dbReference type="PANTHER" id="PTHR23322">
    <property type="entry name" value="FAS-ASSOCIATED PROTEIN"/>
    <property type="match status" value="1"/>
</dbReference>
<reference evidence="2" key="1">
    <citation type="submission" date="2021-01" db="EMBL/GenBank/DDBJ databases">
        <authorList>
            <person name="Kaushik A."/>
        </authorList>
    </citation>
    <scope>NUCLEOTIDE SEQUENCE</scope>
    <source>
        <strain evidence="2">AG1-1C</strain>
    </source>
</reference>
<sequence>MSRRAKLHAYMRRFSRPFVRRIKPREEFIPEPAQPKPDTADMPLIHSTFQLPTSSSFLTTPPISPISTMSESTLLSQSQLDRVIRAEQDAAYEKAQNLDRERLEKLREERLREEELLRKRAEREEQEMIRTQQEAAYRHAQNDWRRWARRALIPTSQGRDAIEFAVRLPCGKRCIGKLPSDASMELVHIFVETLLIPPSFGPEDDPEAPPEGHEHQWGFRLVTTNPHLVLPNDTNLKICQLELMMQGALLIFEEVSDTNQQLGKASKRN</sequence>
<dbReference type="InterPro" id="IPR050730">
    <property type="entry name" value="UBX_domain-protein"/>
</dbReference>
<gene>
    <name evidence="2" type="ORF">RDB_LOCUS142499</name>
</gene>
<accession>A0A8H3B6E3</accession>
<proteinExistence type="predicted"/>